<accession>A0A350H9Z2</accession>
<dbReference type="Pfam" id="PF04350">
    <property type="entry name" value="PilO"/>
    <property type="match status" value="1"/>
</dbReference>
<dbReference type="PANTHER" id="PTHR39555:SF1">
    <property type="entry name" value="TYPE IV PILUS INNER MEMBRANE COMPONENT PILO"/>
    <property type="match status" value="1"/>
</dbReference>
<dbReference type="Gene3D" id="3.30.70.60">
    <property type="match status" value="1"/>
</dbReference>
<gene>
    <name evidence="2" type="ORF">DCW38_04170</name>
</gene>
<evidence type="ECO:0000313" key="2">
    <source>
        <dbReference type="EMBL" id="HAV92358.1"/>
    </source>
</evidence>
<dbReference type="PANTHER" id="PTHR39555">
    <property type="entry name" value="FIMBRIAL ASSEMBLY PROTEIN PILO-LIKE PROTEIN-RELATED"/>
    <property type="match status" value="1"/>
</dbReference>
<evidence type="ECO:0000256" key="1">
    <source>
        <dbReference type="SAM" id="Phobius"/>
    </source>
</evidence>
<dbReference type="InterPro" id="IPR007445">
    <property type="entry name" value="PilO"/>
</dbReference>
<name>A0A350H9Z2_UNCW3</name>
<keyword evidence="1" id="KW-0472">Membrane</keyword>
<proteinExistence type="predicted"/>
<dbReference type="Proteomes" id="UP000264062">
    <property type="component" value="Unassembled WGS sequence"/>
</dbReference>
<feature type="transmembrane region" description="Helical" evidence="1">
    <location>
        <begin position="16"/>
        <end position="34"/>
    </location>
</feature>
<dbReference type="GO" id="GO:0043107">
    <property type="term" value="P:type IV pilus-dependent motility"/>
    <property type="evidence" value="ECO:0007669"/>
    <property type="project" value="InterPro"/>
</dbReference>
<evidence type="ECO:0008006" key="4">
    <source>
        <dbReference type="Google" id="ProtNLM"/>
    </source>
</evidence>
<keyword evidence="1" id="KW-1133">Transmembrane helix</keyword>
<reference evidence="2 3" key="1">
    <citation type="journal article" date="2018" name="Nat. Biotechnol.">
        <title>A standardized bacterial taxonomy based on genome phylogeny substantially revises the tree of life.</title>
        <authorList>
            <person name="Parks D.H."/>
            <person name="Chuvochina M."/>
            <person name="Waite D.W."/>
            <person name="Rinke C."/>
            <person name="Skarshewski A."/>
            <person name="Chaumeil P.A."/>
            <person name="Hugenholtz P."/>
        </authorList>
    </citation>
    <scope>NUCLEOTIDE SEQUENCE [LARGE SCALE GENOMIC DNA]</scope>
    <source>
        <strain evidence="2">UBA9956</strain>
    </source>
</reference>
<organism evidence="2 3">
    <name type="scientific">candidate division WOR-3 bacterium</name>
    <dbReference type="NCBI Taxonomy" id="2052148"/>
    <lineage>
        <taxon>Bacteria</taxon>
        <taxon>Bacteria division WOR-3</taxon>
    </lineage>
</organism>
<dbReference type="EMBL" id="DMZY01000123">
    <property type="protein sequence ID" value="HAV92358.1"/>
    <property type="molecule type" value="Genomic_DNA"/>
</dbReference>
<evidence type="ECO:0000313" key="3">
    <source>
        <dbReference type="Proteomes" id="UP000264062"/>
    </source>
</evidence>
<dbReference type="AlphaFoldDB" id="A0A350H9Z2"/>
<protein>
    <recommendedName>
        <fullName evidence="4">Pilus assembly protein PilO</fullName>
    </recommendedName>
</protein>
<dbReference type="InterPro" id="IPR014717">
    <property type="entry name" value="Transl_elong_EF1B/ribsomal_bS6"/>
</dbReference>
<sequence length="207" mass="23095">MQDSNSKGGSMDKKNLMKLIIGGVVLVGVLFLYWKFDFSKNASQISTLKGEFDNVNTQVNEARKVVTRMADYIDRIKVLEGQLKIANKMLPDSQLLEQIIDTVTLYANKNNVKIMNIHPIGMTVTNEQASVNQEFTIQATYASLGAFLTDVGNQKRIAKVNDISIKPLKEQSENLYTIQAIVSLSTFYKGPGAATKKEDVKNDKKKK</sequence>
<keyword evidence="1" id="KW-0812">Transmembrane</keyword>
<dbReference type="GO" id="GO:0043683">
    <property type="term" value="P:type IV pilus assembly"/>
    <property type="evidence" value="ECO:0007669"/>
    <property type="project" value="InterPro"/>
</dbReference>
<comment type="caution">
    <text evidence="2">The sequence shown here is derived from an EMBL/GenBank/DDBJ whole genome shotgun (WGS) entry which is preliminary data.</text>
</comment>